<organism evidence="1">
    <name type="scientific">viral metagenome</name>
    <dbReference type="NCBI Taxonomy" id="1070528"/>
    <lineage>
        <taxon>unclassified sequences</taxon>
        <taxon>metagenomes</taxon>
        <taxon>organismal metagenomes</taxon>
    </lineage>
</organism>
<accession>A0A6C0FHD8</accession>
<dbReference type="AlphaFoldDB" id="A0A6C0FHD8"/>
<name>A0A6C0FHD8_9ZZZZ</name>
<sequence>MPKTRTLHLDITNEINQLPVSDDVKRIVTLHCIKGHSVKTALEKAQTVENAKKTLLKNQRRNSLGRRPLQEYREMYDNACKSLNEKDPELKIWNLWWDTVFFIENNIVNHEPLSPSPLNIELLPKEW</sequence>
<reference evidence="1" key="1">
    <citation type="journal article" date="2020" name="Nature">
        <title>Giant virus diversity and host interactions through global metagenomics.</title>
        <authorList>
            <person name="Schulz F."/>
            <person name="Roux S."/>
            <person name="Paez-Espino D."/>
            <person name="Jungbluth S."/>
            <person name="Walsh D.A."/>
            <person name="Denef V.J."/>
            <person name="McMahon K.D."/>
            <person name="Konstantinidis K.T."/>
            <person name="Eloe-Fadrosh E.A."/>
            <person name="Kyrpides N.C."/>
            <person name="Woyke T."/>
        </authorList>
    </citation>
    <scope>NUCLEOTIDE SEQUENCE</scope>
    <source>
        <strain evidence="1">GVMAG-S-ERX556101-89</strain>
    </source>
</reference>
<protein>
    <submittedName>
        <fullName evidence="1">Uncharacterized protein</fullName>
    </submittedName>
</protein>
<dbReference type="EMBL" id="MN738829">
    <property type="protein sequence ID" value="QHT38335.1"/>
    <property type="molecule type" value="Genomic_DNA"/>
</dbReference>
<evidence type="ECO:0000313" key="1">
    <source>
        <dbReference type="EMBL" id="QHT38335.1"/>
    </source>
</evidence>
<proteinExistence type="predicted"/>